<reference evidence="2" key="1">
    <citation type="submission" date="2020-03" db="EMBL/GenBank/DDBJ databases">
        <title>A high-quality chromosome-level genome assembly of a woody plant with both climbing and erect habits, Rhamnella rubrinervis.</title>
        <authorList>
            <person name="Lu Z."/>
            <person name="Yang Y."/>
            <person name="Zhu X."/>
            <person name="Sun Y."/>
        </authorList>
    </citation>
    <scope>NUCLEOTIDE SEQUENCE</scope>
    <source>
        <strain evidence="2">BYM</strain>
        <tissue evidence="2">Leaf</tissue>
    </source>
</reference>
<protein>
    <submittedName>
        <fullName evidence="2">Uncharacterized protein</fullName>
    </submittedName>
</protein>
<organism evidence="2 3">
    <name type="scientific">Rhamnella rubrinervis</name>
    <dbReference type="NCBI Taxonomy" id="2594499"/>
    <lineage>
        <taxon>Eukaryota</taxon>
        <taxon>Viridiplantae</taxon>
        <taxon>Streptophyta</taxon>
        <taxon>Embryophyta</taxon>
        <taxon>Tracheophyta</taxon>
        <taxon>Spermatophyta</taxon>
        <taxon>Magnoliopsida</taxon>
        <taxon>eudicotyledons</taxon>
        <taxon>Gunneridae</taxon>
        <taxon>Pentapetalae</taxon>
        <taxon>rosids</taxon>
        <taxon>fabids</taxon>
        <taxon>Rosales</taxon>
        <taxon>Rhamnaceae</taxon>
        <taxon>rhamnoid group</taxon>
        <taxon>Rhamneae</taxon>
        <taxon>Rhamnella</taxon>
    </lineage>
</organism>
<accession>A0A8K0H252</accession>
<dbReference type="Proteomes" id="UP000796880">
    <property type="component" value="Unassembled WGS sequence"/>
</dbReference>
<gene>
    <name evidence="2" type="ORF">FNV43_RR14053</name>
</gene>
<evidence type="ECO:0000313" key="2">
    <source>
        <dbReference type="EMBL" id="KAF3444361.1"/>
    </source>
</evidence>
<name>A0A8K0H252_9ROSA</name>
<dbReference type="AlphaFoldDB" id="A0A8K0H252"/>
<evidence type="ECO:0000313" key="3">
    <source>
        <dbReference type="Proteomes" id="UP000796880"/>
    </source>
</evidence>
<feature type="compositionally biased region" description="Polar residues" evidence="1">
    <location>
        <begin position="11"/>
        <end position="45"/>
    </location>
</feature>
<comment type="caution">
    <text evidence="2">The sequence shown here is derived from an EMBL/GenBank/DDBJ whole genome shotgun (WGS) entry which is preliminary data.</text>
</comment>
<evidence type="ECO:0000256" key="1">
    <source>
        <dbReference type="SAM" id="MobiDB-lite"/>
    </source>
</evidence>
<feature type="region of interest" description="Disordered" evidence="1">
    <location>
        <begin position="1"/>
        <end position="45"/>
    </location>
</feature>
<sequence>MPPTSRRRQQLPGTPTTSSPSINFLRPSGTQRQLTSYGTTTSSDLPSAPTTFRHFLGLPTLAAAIIHRPPASKATSSRHKLLRHASNFLCRQQHSDLPADFLRPSSTFSPSNNFLLTRRGFLRPSSHILPRLPTTFQQLSTACKQLPTGFQSLPTAFQASQVRQQLPRHANNFC</sequence>
<dbReference type="EMBL" id="VOIH02000006">
    <property type="protein sequence ID" value="KAF3444361.1"/>
    <property type="molecule type" value="Genomic_DNA"/>
</dbReference>
<keyword evidence="3" id="KW-1185">Reference proteome</keyword>
<proteinExistence type="predicted"/>